<dbReference type="PANTHER" id="PTHR38790:SF8">
    <property type="entry name" value="F-BOX DOMAIN-CONTAINING PROTEIN"/>
    <property type="match status" value="1"/>
</dbReference>
<name>A0A1R3RH33_ASPC5</name>
<dbReference type="STRING" id="602072.A0A1R3RH33"/>
<organism evidence="3 4">
    <name type="scientific">Aspergillus carbonarius (strain ITEM 5010)</name>
    <dbReference type="NCBI Taxonomy" id="602072"/>
    <lineage>
        <taxon>Eukaryota</taxon>
        <taxon>Fungi</taxon>
        <taxon>Dikarya</taxon>
        <taxon>Ascomycota</taxon>
        <taxon>Pezizomycotina</taxon>
        <taxon>Eurotiomycetes</taxon>
        <taxon>Eurotiomycetidae</taxon>
        <taxon>Eurotiales</taxon>
        <taxon>Aspergillaceae</taxon>
        <taxon>Aspergillus</taxon>
        <taxon>Aspergillus subgen. Circumdati</taxon>
    </lineage>
</organism>
<reference evidence="4" key="2">
    <citation type="journal article" date="2017" name="Genome Biol.">
        <title>Comparative genomics reveals high biological diversity and specific adaptations in the industrially and medically important fungal genus Aspergillus.</title>
        <authorList>
            <person name="de Vries R.P."/>
            <person name="Riley R."/>
            <person name="Wiebenga A."/>
            <person name="Aguilar-Osorio G."/>
            <person name="Amillis S."/>
            <person name="Uchima C.A."/>
            <person name="Anderluh G."/>
            <person name="Asadollahi M."/>
            <person name="Askin M."/>
            <person name="Barry K."/>
            <person name="Battaglia E."/>
            <person name="Bayram O."/>
            <person name="Benocci T."/>
            <person name="Braus-Stromeyer S.A."/>
            <person name="Caldana C."/>
            <person name="Canovas D."/>
            <person name="Cerqueira G.C."/>
            <person name="Chen F."/>
            <person name="Chen W."/>
            <person name="Choi C."/>
            <person name="Clum A."/>
            <person name="Dos Santos R.A."/>
            <person name="Damasio A.R."/>
            <person name="Diallinas G."/>
            <person name="Emri T."/>
            <person name="Fekete E."/>
            <person name="Flipphi M."/>
            <person name="Freyberg S."/>
            <person name="Gallo A."/>
            <person name="Gournas C."/>
            <person name="Habgood R."/>
            <person name="Hainaut M."/>
            <person name="Harispe M.L."/>
            <person name="Henrissat B."/>
            <person name="Hilden K.S."/>
            <person name="Hope R."/>
            <person name="Hossain A."/>
            <person name="Karabika E."/>
            <person name="Karaffa L."/>
            <person name="Karanyi Z."/>
            <person name="Krasevec N."/>
            <person name="Kuo A."/>
            <person name="Kusch H."/>
            <person name="LaButti K."/>
            <person name="Lagendijk E.L."/>
            <person name="Lapidus A."/>
            <person name="Levasseur A."/>
            <person name="Lindquist E."/>
            <person name="Lipzen A."/>
            <person name="Logrieco A.F."/>
            <person name="MacCabe A."/>
            <person name="Maekelae M.R."/>
            <person name="Malavazi I."/>
            <person name="Melin P."/>
            <person name="Meyer V."/>
            <person name="Mielnichuk N."/>
            <person name="Miskei M."/>
            <person name="Molnar A.P."/>
            <person name="Mule G."/>
            <person name="Ngan C.Y."/>
            <person name="Orejas M."/>
            <person name="Orosz E."/>
            <person name="Ouedraogo J.P."/>
            <person name="Overkamp K.M."/>
            <person name="Park H.-S."/>
            <person name="Perrone G."/>
            <person name="Piumi F."/>
            <person name="Punt P.J."/>
            <person name="Ram A.F."/>
            <person name="Ramon A."/>
            <person name="Rauscher S."/>
            <person name="Record E."/>
            <person name="Riano-Pachon D.M."/>
            <person name="Robert V."/>
            <person name="Roehrig J."/>
            <person name="Ruller R."/>
            <person name="Salamov A."/>
            <person name="Salih N.S."/>
            <person name="Samson R.A."/>
            <person name="Sandor E."/>
            <person name="Sanguinetti M."/>
            <person name="Schuetze T."/>
            <person name="Sepcic K."/>
            <person name="Shelest E."/>
            <person name="Sherlock G."/>
            <person name="Sophianopoulou V."/>
            <person name="Squina F.M."/>
            <person name="Sun H."/>
            <person name="Susca A."/>
            <person name="Todd R.B."/>
            <person name="Tsang A."/>
            <person name="Unkles S.E."/>
            <person name="van de Wiele N."/>
            <person name="van Rossen-Uffink D."/>
            <person name="Oliveira J.V."/>
            <person name="Vesth T.C."/>
            <person name="Visser J."/>
            <person name="Yu J.-H."/>
            <person name="Zhou M."/>
            <person name="Andersen M.R."/>
            <person name="Archer D.B."/>
            <person name="Baker S.E."/>
            <person name="Benoit I."/>
            <person name="Brakhage A.A."/>
            <person name="Braus G.H."/>
            <person name="Fischer R."/>
            <person name="Frisvad J.C."/>
            <person name="Goldman G.H."/>
            <person name="Houbraken J."/>
            <person name="Oakley B."/>
            <person name="Pocsi I."/>
            <person name="Scazzocchio C."/>
            <person name="Seiboth B."/>
            <person name="vanKuyk P.A."/>
            <person name="Wortman J."/>
            <person name="Dyer P.S."/>
            <person name="Grigoriev I.V."/>
        </authorList>
    </citation>
    <scope>NUCLEOTIDE SEQUENCE [LARGE SCALE GENOMIC DNA]</scope>
    <source>
        <strain evidence="4">ITEM 5010</strain>
    </source>
</reference>
<dbReference type="OMA" id="FTMACEN"/>
<proteinExistence type="predicted"/>
<dbReference type="PANTHER" id="PTHR38790">
    <property type="entry name" value="2EXR DOMAIN-CONTAINING PROTEIN-RELATED"/>
    <property type="match status" value="1"/>
</dbReference>
<accession>A0A1R3RH33</accession>
<dbReference type="Pfam" id="PF24864">
    <property type="entry name" value="DUF7730"/>
    <property type="match status" value="1"/>
</dbReference>
<dbReference type="Proteomes" id="UP000188318">
    <property type="component" value="Unassembled WGS sequence"/>
</dbReference>
<keyword evidence="4" id="KW-1185">Reference proteome</keyword>
<dbReference type="VEuPathDB" id="FungiDB:ASPCADRAFT_7168"/>
<dbReference type="EMBL" id="KV907503">
    <property type="protein sequence ID" value="OOF93688.1"/>
    <property type="molecule type" value="Genomic_DNA"/>
</dbReference>
<gene>
    <name evidence="2" type="ORF">ASPCADRAFT_7168</name>
    <name evidence="3" type="ORF">ASPCADRAFT_7261</name>
</gene>
<dbReference type="InterPro" id="IPR056632">
    <property type="entry name" value="DUF7730"/>
</dbReference>
<dbReference type="AlphaFoldDB" id="A0A1R3RH33"/>
<feature type="domain" description="DUF7730" evidence="1">
    <location>
        <begin position="2"/>
        <end position="115"/>
    </location>
</feature>
<evidence type="ECO:0000259" key="1">
    <source>
        <dbReference type="Pfam" id="PF24864"/>
    </source>
</evidence>
<evidence type="ECO:0000313" key="4">
    <source>
        <dbReference type="Proteomes" id="UP000188318"/>
    </source>
</evidence>
<evidence type="ECO:0000313" key="2">
    <source>
        <dbReference type="EMBL" id="OOF93688.1"/>
    </source>
</evidence>
<evidence type="ECO:0000313" key="3">
    <source>
        <dbReference type="EMBL" id="OOF93773.1"/>
    </source>
</evidence>
<dbReference type="EMBL" id="KV907503">
    <property type="protein sequence ID" value="OOF93773.1"/>
    <property type="molecule type" value="Genomic_DNA"/>
</dbReference>
<dbReference type="OrthoDB" id="5427350at2759"/>
<reference evidence="3" key="1">
    <citation type="submission" date="2016-12" db="EMBL/GenBank/DDBJ databases">
        <authorList>
            <consortium name="DOE Joint Genome Institute"/>
            <person name="Riley R."/>
            <person name="Kuo A."/>
            <person name="Sun H."/>
            <person name="Pangilinan J."/>
            <person name="Culley D."/>
            <person name="Salamov A."/>
            <person name="Magnuson J."/>
            <person name="Bruno K."/>
            <person name="Henrissat B."/>
            <person name="Berka R."/>
            <person name="Tsang A."/>
            <person name="Barry K."/>
            <person name="lapidus A."/>
            <person name="Martin J."/>
            <person name="Lindquist E."/>
            <person name="Wang Z."/>
            <person name="Baker S."/>
            <person name="Grigoriev I."/>
            <person name="Nordberg H.P."/>
            <person name="Cantor M.N."/>
            <person name="Hua S.X."/>
        </authorList>
    </citation>
    <scope>NUCLEOTIDE SEQUENCE [LARGE SCALE GENOMIC DNA]</scope>
    <source>
        <strain evidence="3">ITEM 5010</strain>
    </source>
</reference>
<protein>
    <recommendedName>
        <fullName evidence="1">DUF7730 domain-containing protein</fullName>
    </recommendedName>
</protein>
<sequence>MLRFKIYAHIFEPHRVELVRQRDKNPSKHTNRVHYRLYHRQLRPRNPSTQVMSWRKYRSLLPIALPFTCRIMYCETLCILYSSTQFIFNTTKAMTRFFQITPKEAHSAIRHVQINQSSKCRSDWAFYRACGKLTESCPSLRVLHIDICIRDWPIDLEIGEPWSLPLMRFADYKDRLVFVGIRLQTGRANAKELNEVAKALKKRFMKPLLFQLREDERLARELKGAVKTEGVIG</sequence>
<dbReference type="VEuPathDB" id="FungiDB:ASPCADRAFT_7261"/>